<dbReference type="EMBL" id="BK032734">
    <property type="protein sequence ID" value="DAF57466.1"/>
    <property type="molecule type" value="Genomic_DNA"/>
</dbReference>
<sequence>MTYHIHVNSRDAAWHIADNLTPCDYLLVDTAAGYPVYETTDGGGAWISDLGTRLEVTHAATGDSHIVWIDRTTRRDYIRDDDY</sequence>
<proteinExistence type="predicted"/>
<name>A0A8S5T3W3_9CAUD</name>
<reference evidence="1" key="1">
    <citation type="journal article" date="2021" name="Proc. Natl. Acad. Sci. U.S.A.">
        <title>A Catalog of Tens of Thousands of Viruses from Human Metagenomes Reveals Hidden Associations with Chronic Diseases.</title>
        <authorList>
            <person name="Tisza M.J."/>
            <person name="Buck C.B."/>
        </authorList>
    </citation>
    <scope>NUCLEOTIDE SEQUENCE</scope>
    <source>
        <strain evidence="1">CtqfO1</strain>
    </source>
</reference>
<protein>
    <submittedName>
        <fullName evidence="1">Uncharacterized protein</fullName>
    </submittedName>
</protein>
<evidence type="ECO:0000313" key="1">
    <source>
        <dbReference type="EMBL" id="DAF57466.1"/>
    </source>
</evidence>
<accession>A0A8S5T3W3</accession>
<organism evidence="1">
    <name type="scientific">Myoviridae sp. ctqfO1</name>
    <dbReference type="NCBI Taxonomy" id="2827710"/>
    <lineage>
        <taxon>Viruses</taxon>
        <taxon>Duplodnaviria</taxon>
        <taxon>Heunggongvirae</taxon>
        <taxon>Uroviricota</taxon>
        <taxon>Caudoviricetes</taxon>
    </lineage>
</organism>